<dbReference type="Proteomes" id="UP000219111">
    <property type="component" value="Unassembled WGS sequence"/>
</dbReference>
<protein>
    <submittedName>
        <fullName evidence="8">Methyl-accepting chemotaxis protein</fullName>
    </submittedName>
</protein>
<organism evidence="8 9">
    <name type="scientific">Rhodobacter maris</name>
    <dbReference type="NCBI Taxonomy" id="446682"/>
    <lineage>
        <taxon>Bacteria</taxon>
        <taxon>Pseudomonadati</taxon>
        <taxon>Pseudomonadota</taxon>
        <taxon>Alphaproteobacteria</taxon>
        <taxon>Rhodobacterales</taxon>
        <taxon>Rhodobacter group</taxon>
        <taxon>Rhodobacter</taxon>
    </lineage>
</organism>
<reference evidence="9" key="1">
    <citation type="submission" date="2017-08" db="EMBL/GenBank/DDBJ databases">
        <authorList>
            <person name="Varghese N."/>
            <person name="Submissions S."/>
        </authorList>
    </citation>
    <scope>NUCLEOTIDE SEQUENCE [LARGE SCALE GENOMIC DNA]</scope>
    <source>
        <strain evidence="9">JA276</strain>
    </source>
</reference>
<dbReference type="InterPro" id="IPR003660">
    <property type="entry name" value="HAMP_dom"/>
</dbReference>
<keyword evidence="3" id="KW-0807">Transducer</keyword>
<accession>A0A285RII5</accession>
<dbReference type="RefSeq" id="WP_097068315.1">
    <property type="nucleotide sequence ID" value="NZ_OBMT01000001.1"/>
</dbReference>
<feature type="domain" description="HAMP" evidence="7">
    <location>
        <begin position="303"/>
        <end position="356"/>
    </location>
</feature>
<keyword evidence="5" id="KW-0812">Transmembrane</keyword>
<dbReference type="InterPro" id="IPR004089">
    <property type="entry name" value="MCPsignal_dom"/>
</dbReference>
<dbReference type="EMBL" id="OBMT01000001">
    <property type="protein sequence ID" value="SOB93923.1"/>
    <property type="molecule type" value="Genomic_DNA"/>
</dbReference>
<feature type="domain" description="Methyl-accepting transducer" evidence="6">
    <location>
        <begin position="477"/>
        <end position="706"/>
    </location>
</feature>
<evidence type="ECO:0000259" key="6">
    <source>
        <dbReference type="PROSITE" id="PS50111"/>
    </source>
</evidence>
<dbReference type="InterPro" id="IPR051310">
    <property type="entry name" value="MCP_chemotaxis"/>
</dbReference>
<evidence type="ECO:0000313" key="9">
    <source>
        <dbReference type="Proteomes" id="UP000219111"/>
    </source>
</evidence>
<dbReference type="AlphaFoldDB" id="A0A285RII5"/>
<dbReference type="Gene3D" id="6.10.340.10">
    <property type="match status" value="1"/>
</dbReference>
<dbReference type="SUPFAM" id="SSF58104">
    <property type="entry name" value="Methyl-accepting chemotaxis protein (MCP) signaling domain"/>
    <property type="match status" value="1"/>
</dbReference>
<dbReference type="OrthoDB" id="7685367at2"/>
<dbReference type="GO" id="GO:0007165">
    <property type="term" value="P:signal transduction"/>
    <property type="evidence" value="ECO:0007669"/>
    <property type="project" value="UniProtKB-KW"/>
</dbReference>
<dbReference type="PROSITE" id="PS50885">
    <property type="entry name" value="HAMP"/>
    <property type="match status" value="2"/>
</dbReference>
<dbReference type="Gene3D" id="1.10.287.950">
    <property type="entry name" value="Methyl-accepting chemotaxis protein"/>
    <property type="match status" value="1"/>
</dbReference>
<comment type="similarity">
    <text evidence="2">Belongs to the methyl-accepting chemotaxis (MCP) protein family.</text>
</comment>
<feature type="coiled-coil region" evidence="4">
    <location>
        <begin position="350"/>
        <end position="404"/>
    </location>
</feature>
<dbReference type="GO" id="GO:0004888">
    <property type="term" value="F:transmembrane signaling receptor activity"/>
    <property type="evidence" value="ECO:0007669"/>
    <property type="project" value="InterPro"/>
</dbReference>
<keyword evidence="9" id="KW-1185">Reference proteome</keyword>
<dbReference type="InterPro" id="IPR004090">
    <property type="entry name" value="Chemotax_Me-accpt_rcpt"/>
</dbReference>
<keyword evidence="5" id="KW-1133">Transmembrane helix</keyword>
<evidence type="ECO:0000256" key="3">
    <source>
        <dbReference type="PROSITE-ProRule" id="PRU00284"/>
    </source>
</evidence>
<feature type="domain" description="HAMP" evidence="7">
    <location>
        <begin position="420"/>
        <end position="472"/>
    </location>
</feature>
<evidence type="ECO:0000313" key="8">
    <source>
        <dbReference type="EMBL" id="SOB93923.1"/>
    </source>
</evidence>
<dbReference type="SUPFAM" id="SSF158472">
    <property type="entry name" value="HAMP domain-like"/>
    <property type="match status" value="1"/>
</dbReference>
<keyword evidence="4" id="KW-0175">Coiled coil</keyword>
<name>A0A285RII5_9RHOB</name>
<dbReference type="PANTHER" id="PTHR43531:SF11">
    <property type="entry name" value="METHYL-ACCEPTING CHEMOTAXIS PROTEIN 3"/>
    <property type="match status" value="1"/>
</dbReference>
<dbReference type="SMART" id="SM00283">
    <property type="entry name" value="MA"/>
    <property type="match status" value="1"/>
</dbReference>
<dbReference type="PROSITE" id="PS50111">
    <property type="entry name" value="CHEMOTAXIS_TRANSDUC_2"/>
    <property type="match status" value="1"/>
</dbReference>
<dbReference type="PANTHER" id="PTHR43531">
    <property type="entry name" value="PROTEIN ICFG"/>
    <property type="match status" value="1"/>
</dbReference>
<gene>
    <name evidence="8" type="ORF">SAMN05877831_101280</name>
</gene>
<evidence type="ECO:0000256" key="2">
    <source>
        <dbReference type="ARBA" id="ARBA00029447"/>
    </source>
</evidence>
<evidence type="ECO:0000256" key="5">
    <source>
        <dbReference type="SAM" id="Phobius"/>
    </source>
</evidence>
<dbReference type="GO" id="GO:0016020">
    <property type="term" value="C:membrane"/>
    <property type="evidence" value="ECO:0007669"/>
    <property type="project" value="InterPro"/>
</dbReference>
<evidence type="ECO:0000256" key="1">
    <source>
        <dbReference type="ARBA" id="ARBA00022500"/>
    </source>
</evidence>
<dbReference type="Pfam" id="PF00015">
    <property type="entry name" value="MCPsignal"/>
    <property type="match status" value="1"/>
</dbReference>
<sequence>MSAVQHFFGKIGVQVGLCAALFAVLLSVLGWTSHDGFAGLKHQSAVLAEVQVPELRRSSAIVAQISELPLGFARLLQSENPAALRQAQAALAARIDRFAADNGQGDGGQMGALFAALHGELDALAQTLGAQMQAKADLQAALTDVDKVLATVVTGFNTYEPKDVIRLRSEIIRILTETDPTAFGPRQRKFAEAAKRVAASVPQRNADGQARLLALAEPETGLVALRLRELETAQAGEALSAEALQTTQKITATVSENGLAVLETVKGGIDRLDTTAARTNRLFSALLGLAGGALVVVLFYLRQMIVLPLRRLAERTHALSQGGRTALDGMRHRHGEIGAMQDALRVFRANMEENDRLAEAAQEAAAAREAEHLARLEKERAVERVEAERRAAELAAERAAEADRARADQAMAAERADQIAAQQAVVAALETGLHRLATGDLTAEIRVAFPPQYEGLRANFNAALSGLAALVATIRDNTEGILATATALDGNAAAMSAQSARAAATLEETAAAMTELADSACTGAERAGATAQNTEAMRRDILAARTAVQRGVEAMGRISTSSEAIARIIDVIDEISFQTNLLALNAGVEAARAGEAGRGFAVVASEVRELAQRTASAAGEITGLIAQSRGNVGEGEKLVSAADRGLDAAVAVIDTIAAHVAELAQVSREQSTSIAEVTAATEGLDLTTQQNAEMVERTAQSGRGLLGAAEALSQAIARFQLVSARRAA</sequence>
<feature type="transmembrane region" description="Helical" evidence="5">
    <location>
        <begin position="282"/>
        <end position="301"/>
    </location>
</feature>
<keyword evidence="5" id="KW-0472">Membrane</keyword>
<dbReference type="PRINTS" id="PR00260">
    <property type="entry name" value="CHEMTRNSDUCR"/>
</dbReference>
<keyword evidence="1" id="KW-0145">Chemotaxis</keyword>
<dbReference type="GO" id="GO:0006935">
    <property type="term" value="P:chemotaxis"/>
    <property type="evidence" value="ECO:0007669"/>
    <property type="project" value="UniProtKB-KW"/>
</dbReference>
<evidence type="ECO:0000259" key="7">
    <source>
        <dbReference type="PROSITE" id="PS50885"/>
    </source>
</evidence>
<proteinExistence type="inferred from homology"/>
<evidence type="ECO:0000256" key="4">
    <source>
        <dbReference type="SAM" id="Coils"/>
    </source>
</evidence>